<feature type="compositionally biased region" description="Basic and acidic residues" evidence="1">
    <location>
        <begin position="91"/>
        <end position="102"/>
    </location>
</feature>
<feature type="region of interest" description="Disordered" evidence="1">
    <location>
        <begin position="46"/>
        <end position="102"/>
    </location>
</feature>
<keyword evidence="3" id="KW-1185">Reference proteome</keyword>
<evidence type="ECO:0000256" key="1">
    <source>
        <dbReference type="SAM" id="MobiDB-lite"/>
    </source>
</evidence>
<dbReference type="AlphaFoldDB" id="A0A4Z2EDH5"/>
<gene>
    <name evidence="2" type="ORF">EYF80_063531</name>
</gene>
<feature type="compositionally biased region" description="Basic residues" evidence="1">
    <location>
        <begin position="60"/>
        <end position="70"/>
    </location>
</feature>
<accession>A0A4Z2EDH5</accession>
<dbReference type="EMBL" id="SRLO01010456">
    <property type="protein sequence ID" value="TNN26332.1"/>
    <property type="molecule type" value="Genomic_DNA"/>
</dbReference>
<evidence type="ECO:0000313" key="2">
    <source>
        <dbReference type="EMBL" id="TNN26332.1"/>
    </source>
</evidence>
<sequence length="102" mass="10918">MDGVCLEAPAGPWKSDESPKPRGATPVLADSFHSFAVGVARWLSNGIETPTPRDASGGIGRRRRTARTKRCFSGVEAISLHDGDATGTPPREIRGKQHDIKP</sequence>
<evidence type="ECO:0000313" key="3">
    <source>
        <dbReference type="Proteomes" id="UP000314294"/>
    </source>
</evidence>
<name>A0A4Z2EDH5_9TELE</name>
<dbReference type="Proteomes" id="UP000314294">
    <property type="component" value="Unassembled WGS sequence"/>
</dbReference>
<organism evidence="2 3">
    <name type="scientific">Liparis tanakae</name>
    <name type="common">Tanaka's snailfish</name>
    <dbReference type="NCBI Taxonomy" id="230148"/>
    <lineage>
        <taxon>Eukaryota</taxon>
        <taxon>Metazoa</taxon>
        <taxon>Chordata</taxon>
        <taxon>Craniata</taxon>
        <taxon>Vertebrata</taxon>
        <taxon>Euteleostomi</taxon>
        <taxon>Actinopterygii</taxon>
        <taxon>Neopterygii</taxon>
        <taxon>Teleostei</taxon>
        <taxon>Neoteleostei</taxon>
        <taxon>Acanthomorphata</taxon>
        <taxon>Eupercaria</taxon>
        <taxon>Perciformes</taxon>
        <taxon>Cottioidei</taxon>
        <taxon>Cottales</taxon>
        <taxon>Liparidae</taxon>
        <taxon>Liparis</taxon>
    </lineage>
</organism>
<proteinExistence type="predicted"/>
<comment type="caution">
    <text evidence="2">The sequence shown here is derived from an EMBL/GenBank/DDBJ whole genome shotgun (WGS) entry which is preliminary data.</text>
</comment>
<feature type="region of interest" description="Disordered" evidence="1">
    <location>
        <begin position="1"/>
        <end position="24"/>
    </location>
</feature>
<protein>
    <submittedName>
        <fullName evidence="2">Uncharacterized protein</fullName>
    </submittedName>
</protein>
<reference evidence="2 3" key="1">
    <citation type="submission" date="2019-03" db="EMBL/GenBank/DDBJ databases">
        <title>First draft genome of Liparis tanakae, snailfish: a comprehensive survey of snailfish specific genes.</title>
        <authorList>
            <person name="Kim W."/>
            <person name="Song I."/>
            <person name="Jeong J.-H."/>
            <person name="Kim D."/>
            <person name="Kim S."/>
            <person name="Ryu S."/>
            <person name="Song J.Y."/>
            <person name="Lee S.K."/>
        </authorList>
    </citation>
    <scope>NUCLEOTIDE SEQUENCE [LARGE SCALE GENOMIC DNA]</scope>
    <source>
        <tissue evidence="2">Muscle</tissue>
    </source>
</reference>